<keyword evidence="1" id="KW-0472">Membrane</keyword>
<proteinExistence type="predicted"/>
<keyword evidence="1" id="KW-1133">Transmembrane helix</keyword>
<evidence type="ECO:0000313" key="3">
    <source>
        <dbReference type="EMBL" id="QLL57451.1"/>
    </source>
</evidence>
<sequence length="64" mass="7584">MNKNIVYGLIGFGYFLIGIFTWKYQFFIIKLDETKAMLLGILFIVYGAFRVYRGIKSYKNDQEN</sequence>
<evidence type="ECO:0000313" key="8">
    <source>
        <dbReference type="Proteomes" id="UP000510643"/>
    </source>
</evidence>
<feature type="transmembrane region" description="Helical" evidence="1">
    <location>
        <begin position="36"/>
        <end position="55"/>
    </location>
</feature>
<keyword evidence="1" id="KW-0812">Transmembrane</keyword>
<dbReference type="EMBL" id="UFXS01000001">
    <property type="protein sequence ID" value="STD55527.1"/>
    <property type="molecule type" value="Genomic_DNA"/>
</dbReference>
<protein>
    <submittedName>
        <fullName evidence="2">C4-dicarboxylate ABC transporter</fullName>
    </submittedName>
</protein>
<dbReference type="EMBL" id="JACALR010000001">
    <property type="protein sequence ID" value="MDM1549670.1"/>
    <property type="molecule type" value="Genomic_DNA"/>
</dbReference>
<dbReference type="Proteomes" id="UP000254737">
    <property type="component" value="Unassembled WGS sequence"/>
</dbReference>
<evidence type="ECO:0000313" key="2">
    <source>
        <dbReference type="EMBL" id="MDM1549670.1"/>
    </source>
</evidence>
<dbReference type="RefSeq" id="WP_038333573.1">
    <property type="nucleotide sequence ID" value="NZ_CP040908.1"/>
</dbReference>
<reference evidence="4 7" key="2">
    <citation type="submission" date="2018-10" db="EMBL/GenBank/DDBJ databases">
        <title>Transmission dynamics of multidrug resistant bacteria on intensive care unit surfaces.</title>
        <authorList>
            <person name="D'Souza A.W."/>
            <person name="Potter R.F."/>
            <person name="Wallace M."/>
            <person name="Shupe A."/>
            <person name="Patel S."/>
            <person name="Sun S."/>
            <person name="Gul D."/>
            <person name="Kwon J.H."/>
            <person name="Andleeb S."/>
            <person name="Burnham C.-A.D."/>
            <person name="Dantas G."/>
        </authorList>
    </citation>
    <scope>NUCLEOTIDE SEQUENCE [LARGE SCALE GENOMIC DNA]</scope>
    <source>
        <strain evidence="4 7">WF_348</strain>
    </source>
</reference>
<name>A0A376G9P4_9FLAO</name>
<dbReference type="Proteomes" id="UP000510643">
    <property type="component" value="Chromosome"/>
</dbReference>
<dbReference type="AlphaFoldDB" id="A0A376G9P4"/>
<gene>
    <name evidence="4" type="ORF">EGI89_02745</name>
    <name evidence="3" type="ORF">FH779_04860</name>
    <name evidence="2" type="ORF">HX095_00350</name>
    <name evidence="5" type="ORF">NCTC13456_01584</name>
</gene>
<feature type="transmembrane region" description="Helical" evidence="1">
    <location>
        <begin position="6"/>
        <end position="24"/>
    </location>
</feature>
<dbReference type="OrthoDB" id="965894at2"/>
<keyword evidence="8" id="KW-1185">Reference proteome</keyword>
<dbReference type="EMBL" id="CP040908">
    <property type="protein sequence ID" value="QLL57451.1"/>
    <property type="molecule type" value="Genomic_DNA"/>
</dbReference>
<dbReference type="EMBL" id="RHPO01000003">
    <property type="protein sequence ID" value="RRT93795.1"/>
    <property type="molecule type" value="Genomic_DNA"/>
</dbReference>
<evidence type="ECO:0000313" key="6">
    <source>
        <dbReference type="Proteomes" id="UP000254737"/>
    </source>
</evidence>
<dbReference type="Proteomes" id="UP000267844">
    <property type="component" value="Unassembled WGS sequence"/>
</dbReference>
<reference evidence="5 6" key="1">
    <citation type="submission" date="2018-06" db="EMBL/GenBank/DDBJ databases">
        <authorList>
            <consortium name="Pathogen Informatics"/>
            <person name="Doyle S."/>
        </authorList>
    </citation>
    <scope>NUCLEOTIDE SEQUENCE [LARGE SCALE GENOMIC DNA]</scope>
    <source>
        <strain evidence="5 6">NCTC13456</strain>
    </source>
</reference>
<organism evidence="5 6">
    <name type="scientific">Empedobacter falsenii</name>
    <dbReference type="NCBI Taxonomy" id="343874"/>
    <lineage>
        <taxon>Bacteria</taxon>
        <taxon>Pseudomonadati</taxon>
        <taxon>Bacteroidota</taxon>
        <taxon>Flavobacteriia</taxon>
        <taxon>Flavobacteriales</taxon>
        <taxon>Weeksellaceae</taxon>
        <taxon>Empedobacter</taxon>
    </lineage>
</organism>
<evidence type="ECO:0000313" key="5">
    <source>
        <dbReference type="EMBL" id="STD55527.1"/>
    </source>
</evidence>
<dbReference type="KEGG" id="efal:FH779_04860"/>
<evidence type="ECO:0000313" key="7">
    <source>
        <dbReference type="Proteomes" id="UP000267844"/>
    </source>
</evidence>
<dbReference type="STRING" id="343874.GCA_000805695_03400"/>
<reference evidence="2" key="5">
    <citation type="journal article" date="2022" name="Sci. Total Environ.">
        <title>Prevalence, transmission, and molecular epidemiology of tet(X)-positive bacteria among humans, animals, and environmental niches in China: An epidemiological, and genomic-based study.</title>
        <authorList>
            <person name="Dong N."/>
            <person name="Zeng Y."/>
            <person name="Cai C."/>
            <person name="Sun C."/>
            <person name="Lu J."/>
            <person name="Liu C."/>
            <person name="Zhou H."/>
            <person name="Sun Q."/>
            <person name="Shu L."/>
            <person name="Wang H."/>
            <person name="Wang Y."/>
            <person name="Wang S."/>
            <person name="Wu C."/>
            <person name="Chan E.W."/>
            <person name="Chen G."/>
            <person name="Shen Z."/>
            <person name="Chen S."/>
            <person name="Zhang R."/>
        </authorList>
    </citation>
    <scope>NUCLEOTIDE SEQUENCE</scope>
    <source>
        <strain evidence="2">210</strain>
    </source>
</reference>
<dbReference type="GeneID" id="78400774"/>
<evidence type="ECO:0000256" key="1">
    <source>
        <dbReference type="SAM" id="Phobius"/>
    </source>
</evidence>
<reference evidence="3 8" key="3">
    <citation type="submission" date="2019-06" db="EMBL/GenBank/DDBJ databases">
        <title>Emergence of pandrug resistant Empedobacter falsenii in China.</title>
        <authorList>
            <person name="Dong N."/>
            <person name="Chen S."/>
            <person name="Zhang R."/>
        </authorList>
    </citation>
    <scope>NUCLEOTIDE SEQUENCE [LARGE SCALE GENOMIC DNA]</scope>
    <source>
        <strain evidence="3 8">1681-1</strain>
    </source>
</reference>
<reference evidence="2" key="4">
    <citation type="submission" date="2020-06" db="EMBL/GenBank/DDBJ databases">
        <authorList>
            <person name="Dong N."/>
        </authorList>
    </citation>
    <scope>NUCLEOTIDE SEQUENCE</scope>
    <source>
        <strain evidence="2">210</strain>
    </source>
</reference>
<accession>A0A376G9P4</accession>
<dbReference type="Proteomes" id="UP001173578">
    <property type="component" value="Unassembled WGS sequence"/>
</dbReference>
<evidence type="ECO:0000313" key="4">
    <source>
        <dbReference type="EMBL" id="RRT93795.1"/>
    </source>
</evidence>